<keyword evidence="8 11" id="KW-1133">Transmembrane helix</keyword>
<evidence type="ECO:0000256" key="9">
    <source>
        <dbReference type="ARBA" id="ARBA00023027"/>
    </source>
</evidence>
<evidence type="ECO:0000256" key="12">
    <source>
        <dbReference type="RuleBase" id="RU003639"/>
    </source>
</evidence>
<dbReference type="Pfam" id="PF00507">
    <property type="entry name" value="Oxidored_q4"/>
    <property type="match status" value="1"/>
</dbReference>
<dbReference type="GO" id="GO:0030964">
    <property type="term" value="C:NADH dehydrogenase complex"/>
    <property type="evidence" value="ECO:0007669"/>
    <property type="project" value="TreeGrafter"/>
</dbReference>
<dbReference type="InterPro" id="IPR023043">
    <property type="entry name" value="NAD(P)H_OxRDtase_bac/plastid"/>
</dbReference>
<dbReference type="HAMAP" id="MF_01394">
    <property type="entry name" value="NDH1_NuoA"/>
    <property type="match status" value="1"/>
</dbReference>
<dbReference type="AlphaFoldDB" id="A0A380ZUI5"/>
<evidence type="ECO:0000313" key="13">
    <source>
        <dbReference type="EMBL" id="SUV53011.1"/>
    </source>
</evidence>
<evidence type="ECO:0000256" key="8">
    <source>
        <dbReference type="ARBA" id="ARBA00022989"/>
    </source>
</evidence>
<dbReference type="EC" id="7.1.1.-" evidence="11"/>
<dbReference type="PANTHER" id="PTHR11058:SF22">
    <property type="entry name" value="NADH-QUINONE OXIDOREDUCTASE SUBUNIT A"/>
    <property type="match status" value="1"/>
</dbReference>
<comment type="subunit">
    <text evidence="11">NDH-1 is composed of 14 different subunits. Subunits NuoA, H, J, K, L, M, N constitute the membrane sector of the complex.</text>
</comment>
<comment type="catalytic activity">
    <reaction evidence="11 12">
        <text>a quinone + NADH + 5 H(+)(in) = a quinol + NAD(+) + 4 H(+)(out)</text>
        <dbReference type="Rhea" id="RHEA:57888"/>
        <dbReference type="ChEBI" id="CHEBI:15378"/>
        <dbReference type="ChEBI" id="CHEBI:24646"/>
        <dbReference type="ChEBI" id="CHEBI:57540"/>
        <dbReference type="ChEBI" id="CHEBI:57945"/>
        <dbReference type="ChEBI" id="CHEBI:132124"/>
    </reaction>
</comment>
<dbReference type="GO" id="GO:0050136">
    <property type="term" value="F:NADH dehydrogenase (quinone) (non-electrogenic) activity"/>
    <property type="evidence" value="ECO:0007669"/>
    <property type="project" value="UniProtKB-UniRule"/>
</dbReference>
<proteinExistence type="inferred from homology"/>
<evidence type="ECO:0000256" key="3">
    <source>
        <dbReference type="ARBA" id="ARBA00022448"/>
    </source>
</evidence>
<accession>A0A380ZUI5</accession>
<organism evidence="13 15">
    <name type="scientific">Bergeyella zoohelcum</name>
    <dbReference type="NCBI Taxonomy" id="1015"/>
    <lineage>
        <taxon>Bacteria</taxon>
        <taxon>Pseudomonadati</taxon>
        <taxon>Bacteroidota</taxon>
        <taxon>Flavobacteriia</taxon>
        <taxon>Flavobacteriales</taxon>
        <taxon>Weeksellaceae</taxon>
        <taxon>Bergeyella</taxon>
    </lineage>
</organism>
<keyword evidence="10 11" id="KW-0472">Membrane</keyword>
<evidence type="ECO:0000313" key="16">
    <source>
        <dbReference type="Proteomes" id="UP000270205"/>
    </source>
</evidence>
<keyword evidence="3 11" id="KW-0813">Transport</keyword>
<dbReference type="Proteomes" id="UP000255515">
    <property type="component" value="Unassembled WGS sequence"/>
</dbReference>
<evidence type="ECO:0000256" key="4">
    <source>
        <dbReference type="ARBA" id="ARBA00022475"/>
    </source>
</evidence>
<keyword evidence="7 11" id="KW-1278">Translocase</keyword>
<dbReference type="Gene3D" id="1.20.58.1610">
    <property type="entry name" value="NADH:ubiquinone/plastoquinone oxidoreductase, chain 3"/>
    <property type="match status" value="1"/>
</dbReference>
<feature type="transmembrane region" description="Helical" evidence="11">
    <location>
        <begin position="12"/>
        <end position="32"/>
    </location>
</feature>
<evidence type="ECO:0000256" key="1">
    <source>
        <dbReference type="ARBA" id="ARBA00004141"/>
    </source>
</evidence>
<feature type="transmembrane region" description="Helical" evidence="11">
    <location>
        <begin position="91"/>
        <end position="114"/>
    </location>
</feature>
<reference evidence="13 15" key="1">
    <citation type="submission" date="2018-06" db="EMBL/GenBank/DDBJ databases">
        <authorList>
            <consortium name="Pathogen Informatics"/>
            <person name="Doyle S."/>
        </authorList>
    </citation>
    <scope>NUCLEOTIDE SEQUENCE [LARGE SCALE GENOMIC DNA]</scope>
    <source>
        <strain evidence="13 15">NCTC11661</strain>
    </source>
</reference>
<evidence type="ECO:0000256" key="6">
    <source>
        <dbReference type="ARBA" id="ARBA00022719"/>
    </source>
</evidence>
<keyword evidence="9 11" id="KW-0520">NAD</keyword>
<dbReference type="InterPro" id="IPR000440">
    <property type="entry name" value="NADH_UbQ/plastoQ_OxRdtase_su3"/>
</dbReference>
<evidence type="ECO:0000256" key="2">
    <source>
        <dbReference type="ARBA" id="ARBA00008472"/>
    </source>
</evidence>
<dbReference type="EMBL" id="UYIV01000001">
    <property type="protein sequence ID" value="VDH02971.1"/>
    <property type="molecule type" value="Genomic_DNA"/>
</dbReference>
<dbReference type="Proteomes" id="UP000270205">
    <property type="component" value="Unassembled WGS sequence"/>
</dbReference>
<dbReference type="RefSeq" id="WP_002662865.1">
    <property type="nucleotide sequence ID" value="NZ_JAXFPJ010000008.1"/>
</dbReference>
<dbReference type="PANTHER" id="PTHR11058">
    <property type="entry name" value="NADH-UBIQUINONE OXIDOREDUCTASE CHAIN 3"/>
    <property type="match status" value="1"/>
</dbReference>
<dbReference type="GO" id="GO:0008137">
    <property type="term" value="F:NADH dehydrogenase (ubiquinone) activity"/>
    <property type="evidence" value="ECO:0007669"/>
    <property type="project" value="InterPro"/>
</dbReference>
<protein>
    <recommendedName>
        <fullName evidence="11">NADH-quinone oxidoreductase subunit A</fullName>
        <ecNumber evidence="11">7.1.1.-</ecNumber>
    </recommendedName>
    <alternativeName>
        <fullName evidence="11">NADH dehydrogenase I subunit A</fullName>
    </alternativeName>
    <alternativeName>
        <fullName evidence="11">NDH-1 subunit A</fullName>
    </alternativeName>
    <alternativeName>
        <fullName evidence="11">NUO1</fullName>
    </alternativeName>
</protein>
<gene>
    <name evidence="13" type="primary">ndhC</name>
    <name evidence="11" type="synonym">nuoA</name>
    <name evidence="13" type="ORF">NCTC11661_02158</name>
    <name evidence="14" type="ORF">NCTC12929_00344</name>
</gene>
<dbReference type="GO" id="GO:0048038">
    <property type="term" value="F:quinone binding"/>
    <property type="evidence" value="ECO:0007669"/>
    <property type="project" value="UniProtKB-KW"/>
</dbReference>
<evidence type="ECO:0000256" key="5">
    <source>
        <dbReference type="ARBA" id="ARBA00022692"/>
    </source>
</evidence>
<dbReference type="EMBL" id="UFTJ01000003">
    <property type="protein sequence ID" value="SUV53011.1"/>
    <property type="molecule type" value="Genomic_DNA"/>
</dbReference>
<sequence>MNIPNDYLPILIQSAVAIGFVAVSLAGTHFLGPKQKKEAELKNESFECGVPVEGNARTPFSVKYFLTAILFVLFDIEIVFFYPYAVNIREFGVQGFIAVSVFVAIFALAFIYVWKRGALDWDK</sequence>
<evidence type="ECO:0000256" key="11">
    <source>
        <dbReference type="HAMAP-Rule" id="MF_01394"/>
    </source>
</evidence>
<keyword evidence="13" id="KW-0560">Oxidoreductase</keyword>
<reference evidence="14 16" key="2">
    <citation type="submission" date="2018-11" db="EMBL/GenBank/DDBJ databases">
        <authorList>
            <consortium name="Pathogen Informatics"/>
        </authorList>
    </citation>
    <scope>NUCLEOTIDE SEQUENCE [LARGE SCALE GENOMIC DNA]</scope>
    <source>
        <strain evidence="14 16">NCTC12929</strain>
    </source>
</reference>
<dbReference type="InterPro" id="IPR038430">
    <property type="entry name" value="NDAH_ubi_oxred_su3_sf"/>
</dbReference>
<keyword evidence="5 11" id="KW-0812">Transmembrane</keyword>
<comment type="subcellular location">
    <subcellularLocation>
        <location evidence="11 12">Cell membrane</location>
        <topology evidence="11 12">Multi-pass membrane protein</topology>
    </subcellularLocation>
    <subcellularLocation>
        <location evidence="1">Membrane</location>
        <topology evidence="1">Multi-pass membrane protein</topology>
    </subcellularLocation>
</comment>
<dbReference type="GO" id="GO:0005886">
    <property type="term" value="C:plasma membrane"/>
    <property type="evidence" value="ECO:0007669"/>
    <property type="project" value="UniProtKB-SubCell"/>
</dbReference>
<comment type="similarity">
    <text evidence="2 11 12">Belongs to the complex I subunit 3 family.</text>
</comment>
<evidence type="ECO:0000256" key="7">
    <source>
        <dbReference type="ARBA" id="ARBA00022967"/>
    </source>
</evidence>
<comment type="function">
    <text evidence="11">NDH-1 shuttles electrons from NADH, via FMN and iron-sulfur (Fe-S) centers, to quinones in the respiratory chain. The immediate electron acceptor for the enzyme in this species is believed to be a menaquinone. Couples the redox reaction to proton translocation (for every two electrons transferred, four hydrogen ions are translocated across the cytoplasmic membrane), and thus conserves the redox energy in a proton gradient.</text>
</comment>
<name>A0A380ZUI5_9FLAO</name>
<keyword evidence="6 11" id="KW-0874">Quinone</keyword>
<keyword evidence="4 11" id="KW-1003">Cell membrane</keyword>
<evidence type="ECO:0000313" key="15">
    <source>
        <dbReference type="Proteomes" id="UP000255515"/>
    </source>
</evidence>
<evidence type="ECO:0000313" key="14">
    <source>
        <dbReference type="EMBL" id="VDH02971.1"/>
    </source>
</evidence>
<evidence type="ECO:0000256" key="10">
    <source>
        <dbReference type="ARBA" id="ARBA00023136"/>
    </source>
</evidence>
<feature type="transmembrane region" description="Helical" evidence="11">
    <location>
        <begin position="64"/>
        <end position="85"/>
    </location>
</feature>